<dbReference type="GO" id="GO:0005509">
    <property type="term" value="F:calcium ion binding"/>
    <property type="evidence" value="ECO:0007669"/>
    <property type="project" value="InterPro"/>
</dbReference>
<evidence type="ECO:0000256" key="3">
    <source>
        <dbReference type="ARBA" id="ARBA00022837"/>
    </source>
</evidence>
<proteinExistence type="predicted"/>
<dbReference type="EMBL" id="JAFJMO010000006">
    <property type="protein sequence ID" value="KAJ8273960.1"/>
    <property type="molecule type" value="Genomic_DNA"/>
</dbReference>
<dbReference type="OrthoDB" id="444540at2759"/>
<dbReference type="Pfam" id="PF13202">
    <property type="entry name" value="EF-hand_5"/>
    <property type="match status" value="1"/>
</dbReference>
<dbReference type="InterPro" id="IPR011992">
    <property type="entry name" value="EF-hand-dom_pair"/>
</dbReference>
<dbReference type="SUPFAM" id="SSF47473">
    <property type="entry name" value="EF-hand"/>
    <property type="match status" value="1"/>
</dbReference>
<keyword evidence="1" id="KW-0479">Metal-binding</keyword>
<dbReference type="AlphaFoldDB" id="A0A9Q1DK07"/>
<dbReference type="GO" id="GO:0043226">
    <property type="term" value="C:organelle"/>
    <property type="evidence" value="ECO:0007669"/>
    <property type="project" value="UniProtKB-ARBA"/>
</dbReference>
<accession>A0A9Q1DK07</accession>
<dbReference type="PROSITE" id="PS50222">
    <property type="entry name" value="EF_HAND_2"/>
    <property type="match status" value="3"/>
</dbReference>
<dbReference type="SMART" id="SM00054">
    <property type="entry name" value="EFh"/>
    <property type="match status" value="3"/>
</dbReference>
<dbReference type="Proteomes" id="UP001152803">
    <property type="component" value="Unassembled WGS sequence"/>
</dbReference>
<feature type="domain" description="EF-hand" evidence="4">
    <location>
        <begin position="63"/>
        <end position="98"/>
    </location>
</feature>
<evidence type="ECO:0000256" key="2">
    <source>
        <dbReference type="ARBA" id="ARBA00022737"/>
    </source>
</evidence>
<dbReference type="Gene3D" id="1.10.238.10">
    <property type="entry name" value="EF-hand"/>
    <property type="match status" value="2"/>
</dbReference>
<evidence type="ECO:0000313" key="5">
    <source>
        <dbReference type="EMBL" id="KAJ8273960.1"/>
    </source>
</evidence>
<gene>
    <name evidence="5" type="ORF">COCON_G00085850</name>
</gene>
<feature type="domain" description="EF-hand" evidence="4">
    <location>
        <begin position="101"/>
        <end position="133"/>
    </location>
</feature>
<organism evidence="5 6">
    <name type="scientific">Conger conger</name>
    <name type="common">Conger eel</name>
    <name type="synonym">Muraena conger</name>
    <dbReference type="NCBI Taxonomy" id="82655"/>
    <lineage>
        <taxon>Eukaryota</taxon>
        <taxon>Metazoa</taxon>
        <taxon>Chordata</taxon>
        <taxon>Craniata</taxon>
        <taxon>Vertebrata</taxon>
        <taxon>Euteleostomi</taxon>
        <taxon>Actinopterygii</taxon>
        <taxon>Neopterygii</taxon>
        <taxon>Teleostei</taxon>
        <taxon>Anguilliformes</taxon>
        <taxon>Congridae</taxon>
        <taxon>Conger</taxon>
    </lineage>
</organism>
<dbReference type="InterPro" id="IPR002048">
    <property type="entry name" value="EF_hand_dom"/>
</dbReference>
<name>A0A9Q1DK07_CONCO</name>
<dbReference type="PANTHER" id="PTHR34524">
    <property type="entry name" value="CALCYPHOSIN"/>
    <property type="match status" value="1"/>
</dbReference>
<dbReference type="InterPro" id="IPR051581">
    <property type="entry name" value="Ca-bind"/>
</dbReference>
<keyword evidence="3" id="KW-0106">Calcium</keyword>
<dbReference type="FunFam" id="1.10.238.10:FF:000178">
    <property type="entry name" value="Calmodulin-2 A"/>
    <property type="match status" value="1"/>
</dbReference>
<comment type="caution">
    <text evidence="5">The sequence shown here is derived from an EMBL/GenBank/DDBJ whole genome shotgun (WGS) entry which is preliminary data.</text>
</comment>
<evidence type="ECO:0000313" key="6">
    <source>
        <dbReference type="Proteomes" id="UP001152803"/>
    </source>
</evidence>
<feature type="domain" description="EF-hand" evidence="4">
    <location>
        <begin position="27"/>
        <end position="62"/>
    </location>
</feature>
<dbReference type="PROSITE" id="PS00018">
    <property type="entry name" value="EF_HAND_1"/>
    <property type="match status" value="3"/>
</dbReference>
<protein>
    <recommendedName>
        <fullName evidence="4">EF-hand domain-containing protein</fullName>
    </recommendedName>
</protein>
<keyword evidence="6" id="KW-1185">Reference proteome</keyword>
<evidence type="ECO:0000256" key="1">
    <source>
        <dbReference type="ARBA" id="ARBA00022723"/>
    </source>
</evidence>
<dbReference type="PANTHER" id="PTHR34524:SF6">
    <property type="entry name" value="CALCYPHOSINE LIKE"/>
    <property type="match status" value="1"/>
</dbReference>
<reference evidence="5" key="1">
    <citation type="journal article" date="2023" name="Science">
        <title>Genome structures resolve the early diversification of teleost fishes.</title>
        <authorList>
            <person name="Parey E."/>
            <person name="Louis A."/>
            <person name="Montfort J."/>
            <person name="Bouchez O."/>
            <person name="Roques C."/>
            <person name="Iampietro C."/>
            <person name="Lluch J."/>
            <person name="Castinel A."/>
            <person name="Donnadieu C."/>
            <person name="Desvignes T."/>
            <person name="Floi Bucao C."/>
            <person name="Jouanno E."/>
            <person name="Wen M."/>
            <person name="Mejri S."/>
            <person name="Dirks R."/>
            <person name="Jansen H."/>
            <person name="Henkel C."/>
            <person name="Chen W.J."/>
            <person name="Zahm M."/>
            <person name="Cabau C."/>
            <person name="Klopp C."/>
            <person name="Thompson A.W."/>
            <person name="Robinson-Rechavi M."/>
            <person name="Braasch I."/>
            <person name="Lecointre G."/>
            <person name="Bobe J."/>
            <person name="Postlethwait J.H."/>
            <person name="Berthelot C."/>
            <person name="Roest Crollius H."/>
            <person name="Guiguen Y."/>
        </authorList>
    </citation>
    <scope>NUCLEOTIDE SEQUENCE</scope>
    <source>
        <strain evidence="5">Concon-B</strain>
    </source>
</reference>
<keyword evidence="2" id="KW-0677">Repeat</keyword>
<sequence length="166" mass="18452">MAGTPRDAHPSDAMEKLRQQCLARGAAGIKGLSRAFRLMDDDRSKSLDLQELLKGLQAYGVSVSVEEGQRMLSALDKDGGGTIDFDEFLEALRVEKHSRRAVIEAAFRKLDRSGDGVVTVQDLQGVYDATQHPNFRSGLWSQEEVFHTFLDSFDSPHDKDGKVQEQ</sequence>
<evidence type="ECO:0000259" key="4">
    <source>
        <dbReference type="PROSITE" id="PS50222"/>
    </source>
</evidence>
<dbReference type="InterPro" id="IPR018247">
    <property type="entry name" value="EF_Hand_1_Ca_BS"/>
</dbReference>
<dbReference type="Pfam" id="PF13499">
    <property type="entry name" value="EF-hand_7"/>
    <property type="match status" value="1"/>
</dbReference>